<proteinExistence type="predicted"/>
<evidence type="ECO:0000256" key="1">
    <source>
        <dbReference type="SAM" id="MobiDB-lite"/>
    </source>
</evidence>
<organism evidence="2 3">
    <name type="scientific">Streptomyces coeruleofuscus</name>
    <dbReference type="NCBI Taxonomy" id="66879"/>
    <lineage>
        <taxon>Bacteria</taxon>
        <taxon>Bacillati</taxon>
        <taxon>Actinomycetota</taxon>
        <taxon>Actinomycetes</taxon>
        <taxon>Kitasatosporales</taxon>
        <taxon>Streptomycetaceae</taxon>
        <taxon>Streptomyces</taxon>
    </lineage>
</organism>
<dbReference type="EMBL" id="BAAASE010000019">
    <property type="protein sequence ID" value="GAA2427679.1"/>
    <property type="molecule type" value="Genomic_DNA"/>
</dbReference>
<protein>
    <submittedName>
        <fullName evidence="2">Uncharacterized protein</fullName>
    </submittedName>
</protein>
<dbReference type="Proteomes" id="UP001499986">
    <property type="component" value="Unassembled WGS sequence"/>
</dbReference>
<name>A0ABP5WL47_9ACTN</name>
<dbReference type="RefSeq" id="WP_086852965.1">
    <property type="nucleotide sequence ID" value="NZ_BAAASE010000019.1"/>
</dbReference>
<sequence length="167" mass="17225">MLVESLTALALAGGTAVVQAAGTDAWNGLRRRVGDLFAHDDAAQADAELERLDHTSEVLNSAKDIRSERLRQEGVWQGRFEALLENLDALGREQAAEQLREMQSFVAASTGDVAIGTGKAAAREGGSALTGVKRTGGRKAGPATAVNTGDAHAEGTGSSAVSGIVNE</sequence>
<gene>
    <name evidence="2" type="ORF">GCM10010255_82850</name>
</gene>
<feature type="region of interest" description="Disordered" evidence="1">
    <location>
        <begin position="124"/>
        <end position="167"/>
    </location>
</feature>
<reference evidence="3" key="1">
    <citation type="journal article" date="2019" name="Int. J. Syst. Evol. Microbiol.">
        <title>The Global Catalogue of Microorganisms (GCM) 10K type strain sequencing project: providing services to taxonomists for standard genome sequencing and annotation.</title>
        <authorList>
            <consortium name="The Broad Institute Genomics Platform"/>
            <consortium name="The Broad Institute Genome Sequencing Center for Infectious Disease"/>
            <person name="Wu L."/>
            <person name="Ma J."/>
        </authorList>
    </citation>
    <scope>NUCLEOTIDE SEQUENCE [LARGE SCALE GENOMIC DNA]</scope>
    <source>
        <strain evidence="3">JCM 4358</strain>
    </source>
</reference>
<keyword evidence="3" id="KW-1185">Reference proteome</keyword>
<accession>A0ABP5WL47</accession>
<evidence type="ECO:0000313" key="2">
    <source>
        <dbReference type="EMBL" id="GAA2427679.1"/>
    </source>
</evidence>
<evidence type="ECO:0000313" key="3">
    <source>
        <dbReference type="Proteomes" id="UP001499986"/>
    </source>
</evidence>
<comment type="caution">
    <text evidence="2">The sequence shown here is derived from an EMBL/GenBank/DDBJ whole genome shotgun (WGS) entry which is preliminary data.</text>
</comment>